<evidence type="ECO:0000256" key="2">
    <source>
        <dbReference type="SAM" id="SignalP"/>
    </source>
</evidence>
<evidence type="ECO:0000256" key="1">
    <source>
        <dbReference type="SAM" id="Phobius"/>
    </source>
</evidence>
<evidence type="ECO:0000313" key="3">
    <source>
        <dbReference type="EMBL" id="GGB64579.1"/>
    </source>
</evidence>
<accession>A0ABQ1JBB6</accession>
<comment type="caution">
    <text evidence="3">The sequence shown here is derived from an EMBL/GenBank/DDBJ whole genome shotgun (WGS) entry which is preliminary data.</text>
</comment>
<keyword evidence="2" id="KW-0732">Signal</keyword>
<feature type="transmembrane region" description="Helical" evidence="1">
    <location>
        <begin position="93"/>
        <end position="114"/>
    </location>
</feature>
<keyword evidence="4" id="KW-1185">Reference proteome</keyword>
<name>A0ABQ1JBB6_9PROT</name>
<keyword evidence="1" id="KW-0812">Transmembrane</keyword>
<reference evidence="4" key="1">
    <citation type="journal article" date="2019" name="Int. J. Syst. Evol. Microbiol.">
        <title>The Global Catalogue of Microorganisms (GCM) 10K type strain sequencing project: providing services to taxonomists for standard genome sequencing and annotation.</title>
        <authorList>
            <consortium name="The Broad Institute Genomics Platform"/>
            <consortium name="The Broad Institute Genome Sequencing Center for Infectious Disease"/>
            <person name="Wu L."/>
            <person name="Ma J."/>
        </authorList>
    </citation>
    <scope>NUCLEOTIDE SEQUENCE [LARGE SCALE GENOMIC DNA]</scope>
    <source>
        <strain evidence="4">CGMCC 1.15928</strain>
    </source>
</reference>
<keyword evidence="1" id="KW-0472">Membrane</keyword>
<feature type="chain" id="PRO_5046337573" description="DUF4129 domain-containing protein" evidence="2">
    <location>
        <begin position="27"/>
        <end position="247"/>
    </location>
</feature>
<dbReference type="RefSeq" id="WP_084391436.1">
    <property type="nucleotide sequence ID" value="NZ_BMKF01000001.1"/>
</dbReference>
<feature type="signal peptide" evidence="2">
    <location>
        <begin position="1"/>
        <end position="26"/>
    </location>
</feature>
<evidence type="ECO:0008006" key="5">
    <source>
        <dbReference type="Google" id="ProtNLM"/>
    </source>
</evidence>
<gene>
    <name evidence="3" type="ORF">GCM10011503_11710</name>
</gene>
<dbReference type="EMBL" id="BMKF01000001">
    <property type="protein sequence ID" value="GGB64579.1"/>
    <property type="molecule type" value="Genomic_DNA"/>
</dbReference>
<keyword evidence="1" id="KW-1133">Transmembrane helix</keyword>
<protein>
    <recommendedName>
        <fullName evidence="5">DUF4129 domain-containing protein</fullName>
    </recommendedName>
</protein>
<organism evidence="3 4">
    <name type="scientific">Henriciella pelagia</name>
    <dbReference type="NCBI Taxonomy" id="1977912"/>
    <lineage>
        <taxon>Bacteria</taxon>
        <taxon>Pseudomonadati</taxon>
        <taxon>Pseudomonadota</taxon>
        <taxon>Alphaproteobacteria</taxon>
        <taxon>Hyphomonadales</taxon>
        <taxon>Hyphomonadaceae</taxon>
        <taxon>Henriciella</taxon>
    </lineage>
</organism>
<dbReference type="Proteomes" id="UP000628854">
    <property type="component" value="Unassembled WGS sequence"/>
</dbReference>
<evidence type="ECO:0000313" key="4">
    <source>
        <dbReference type="Proteomes" id="UP000628854"/>
    </source>
</evidence>
<sequence length="247" mass="27648">MTIAVRTILIAWLLAFAALASPPAHSQSENDQQTIDRSRIEQLVEAHTANDRLQTERPEWEPEIETFEPRERNAFLDAISDFFGWLFRTVGPLLKYLMIAVIAGAVLYALWYMFGDVVGLRWTRRKTASGPDISEIADQRPSQTQAVALLDEADALARQGRFAEAVHLLLFRSIDDLQKKRSGGVPASLTAREIQSLSDLSQAARRALAPIIRIVETSFFGGRPVDESGWKQARQSYEDFAFGEVTA</sequence>
<proteinExistence type="predicted"/>